<dbReference type="PANTHER" id="PTHR21064:SF6">
    <property type="entry name" value="AMINOGLYCOSIDE PHOSPHOTRANSFERASE DOMAIN-CONTAINING PROTEIN"/>
    <property type="match status" value="1"/>
</dbReference>
<sequence length="329" mass="38611">MMKLSTMKKVIDTVDRDWKSPLAERILERWGYDEGTVFCFRASANFIFMFKRAGKSYFLRFNDSCEKELKQIESELQIVQYLQDSSLKVSRPVKSNNENYIEVVNTESGTYYAVVFEALQGKQYEMEEINNEQIFRWGSSLGELHQTLKCLPDDLQKNRPNWQDHLYKMEELLYPSETAAYREVEKLSKWAEGLRVTKENYGIIHYDFELDNVMFENNTLGVLDFDDCSNYWYVADIVYALRGIEHFNVNNSVIKIFIEGYESETMLDRSILNEASGFVRMHHVVSLAKLTRAVDVAASTTHPEWLTHLHKKLSERIKFYRDSIGKVQN</sequence>
<protein>
    <submittedName>
        <fullName evidence="3">Phosphotransferase enzyme family protein</fullName>
    </submittedName>
</protein>
<name>A0ABW4VYQ0_9BACI</name>
<comment type="similarity">
    <text evidence="1">Belongs to the pseudomonas-type ThrB family.</text>
</comment>
<dbReference type="EMBL" id="JBHUHQ010000008">
    <property type="protein sequence ID" value="MFD2043437.1"/>
    <property type="molecule type" value="Genomic_DNA"/>
</dbReference>
<gene>
    <name evidence="3" type="ORF">ACFSJF_04000</name>
</gene>
<dbReference type="InterPro" id="IPR002575">
    <property type="entry name" value="Aminoglycoside_PTrfase"/>
</dbReference>
<comment type="caution">
    <text evidence="3">The sequence shown here is derived from an EMBL/GenBank/DDBJ whole genome shotgun (WGS) entry which is preliminary data.</text>
</comment>
<evidence type="ECO:0000256" key="1">
    <source>
        <dbReference type="ARBA" id="ARBA00038240"/>
    </source>
</evidence>
<dbReference type="Proteomes" id="UP001597383">
    <property type="component" value="Unassembled WGS sequence"/>
</dbReference>
<dbReference type="InterPro" id="IPR050249">
    <property type="entry name" value="Pseudomonas-type_ThrB"/>
</dbReference>
<feature type="domain" description="Aminoglycoside phosphotransferase" evidence="2">
    <location>
        <begin position="54"/>
        <end position="262"/>
    </location>
</feature>
<dbReference type="RefSeq" id="WP_377555163.1">
    <property type="nucleotide sequence ID" value="NZ_JBHUHQ010000008.1"/>
</dbReference>
<evidence type="ECO:0000259" key="2">
    <source>
        <dbReference type="Pfam" id="PF01636"/>
    </source>
</evidence>
<evidence type="ECO:0000313" key="3">
    <source>
        <dbReference type="EMBL" id="MFD2043437.1"/>
    </source>
</evidence>
<dbReference type="Pfam" id="PF01636">
    <property type="entry name" value="APH"/>
    <property type="match status" value="1"/>
</dbReference>
<keyword evidence="4" id="KW-1185">Reference proteome</keyword>
<dbReference type="Gene3D" id="3.90.1200.10">
    <property type="match status" value="1"/>
</dbReference>
<proteinExistence type="inferred from homology"/>
<dbReference type="InterPro" id="IPR011009">
    <property type="entry name" value="Kinase-like_dom_sf"/>
</dbReference>
<accession>A0ABW4VYQ0</accession>
<reference evidence="4" key="1">
    <citation type="journal article" date="2019" name="Int. J. Syst. Evol. Microbiol.">
        <title>The Global Catalogue of Microorganisms (GCM) 10K type strain sequencing project: providing services to taxonomists for standard genome sequencing and annotation.</title>
        <authorList>
            <consortium name="The Broad Institute Genomics Platform"/>
            <consortium name="The Broad Institute Genome Sequencing Center for Infectious Disease"/>
            <person name="Wu L."/>
            <person name="Ma J."/>
        </authorList>
    </citation>
    <scope>NUCLEOTIDE SEQUENCE [LARGE SCALE GENOMIC DNA]</scope>
    <source>
        <strain evidence="4">R28</strain>
    </source>
</reference>
<evidence type="ECO:0000313" key="4">
    <source>
        <dbReference type="Proteomes" id="UP001597383"/>
    </source>
</evidence>
<organism evidence="3 4">
    <name type="scientific">Ornithinibacillus salinisoli</name>
    <dbReference type="NCBI Taxonomy" id="1848459"/>
    <lineage>
        <taxon>Bacteria</taxon>
        <taxon>Bacillati</taxon>
        <taxon>Bacillota</taxon>
        <taxon>Bacilli</taxon>
        <taxon>Bacillales</taxon>
        <taxon>Bacillaceae</taxon>
        <taxon>Ornithinibacillus</taxon>
    </lineage>
</organism>
<dbReference type="PANTHER" id="PTHR21064">
    <property type="entry name" value="AMINOGLYCOSIDE PHOSPHOTRANSFERASE DOMAIN-CONTAINING PROTEIN-RELATED"/>
    <property type="match status" value="1"/>
</dbReference>
<dbReference type="SUPFAM" id="SSF56112">
    <property type="entry name" value="Protein kinase-like (PK-like)"/>
    <property type="match status" value="1"/>
</dbReference>